<dbReference type="AlphaFoldDB" id="A0A1G7H8S7"/>
<dbReference type="OrthoDB" id="6660653at2"/>
<protein>
    <recommendedName>
        <fullName evidence="1">NACHT domain-containing protein</fullName>
    </recommendedName>
</protein>
<dbReference type="Proteomes" id="UP000243378">
    <property type="component" value="Unassembled WGS sequence"/>
</dbReference>
<evidence type="ECO:0000313" key="2">
    <source>
        <dbReference type="EMBL" id="SDE96785.1"/>
    </source>
</evidence>
<evidence type="ECO:0000313" key="3">
    <source>
        <dbReference type="Proteomes" id="UP000243378"/>
    </source>
</evidence>
<feature type="domain" description="NACHT" evidence="1">
    <location>
        <begin position="319"/>
        <end position="476"/>
    </location>
</feature>
<dbReference type="Pfam" id="PF05729">
    <property type="entry name" value="NACHT"/>
    <property type="match status" value="1"/>
</dbReference>
<dbReference type="InterPro" id="IPR007111">
    <property type="entry name" value="NACHT_NTPase"/>
</dbReference>
<organism evidence="2 3">
    <name type="scientific">Phytopseudomonas seleniipraecipitans</name>
    <dbReference type="NCBI Taxonomy" id="640205"/>
    <lineage>
        <taxon>Bacteria</taxon>
        <taxon>Pseudomonadati</taxon>
        <taxon>Pseudomonadota</taxon>
        <taxon>Gammaproteobacteria</taxon>
        <taxon>Pseudomonadales</taxon>
        <taxon>Pseudomonadaceae</taxon>
        <taxon>Phytopseudomonas</taxon>
    </lineage>
</organism>
<dbReference type="Gene3D" id="3.40.50.300">
    <property type="entry name" value="P-loop containing nucleotide triphosphate hydrolases"/>
    <property type="match status" value="1"/>
</dbReference>
<dbReference type="SUPFAM" id="SSF52540">
    <property type="entry name" value="P-loop containing nucleoside triphosphate hydrolases"/>
    <property type="match status" value="1"/>
</dbReference>
<dbReference type="InterPro" id="IPR027417">
    <property type="entry name" value="P-loop_NTPase"/>
</dbReference>
<proteinExistence type="predicted"/>
<dbReference type="EMBL" id="FNBM01000001">
    <property type="protein sequence ID" value="SDE96785.1"/>
    <property type="molecule type" value="Genomic_DNA"/>
</dbReference>
<dbReference type="RefSeq" id="WP_092364308.1">
    <property type="nucleotide sequence ID" value="NZ_FNBM01000001.1"/>
</dbReference>
<gene>
    <name evidence="2" type="ORF">SAMN05216381_0542</name>
</gene>
<sequence>MDLGNVVSRLGGYIAEFDRTHDLNCARKAGEAFCRIILLSSDSEEVRAKAEAEKFNTLLNSLSPATQSMPKNHLKRIKTDLGILQSYGNIESHDTDDIVEEDEIERVKQALDNLIQLVFNSKEKFYIDQKIPDEIYYKIHKSVIETENWRCEKIVSIVYPNRKIYLHQSSKDFEFFALNEADGRKIGILFLGRNITFNQVFETVFAFEKIAELSSLTFLFPVEISTTTRTPVRNRKDSIMRISKEFTDCLPRMSCTYEFIEDYIWDRCLPEIAKEITKLPEVPYFIDQNLHSDSPSMLSLDFVESLVKNKLREKKPIYVVFGEGGAGKTTFCEQTVQLVNKYQSSGLKKKAILISSFDIPEELPAGTVVDSLQTLYSLVADLDIDPNSLGLNISSGNILIIIDGLDEIQSKMKERFSLEKFIDSVKELNDTYQNCSVILTSREINKAAFEIDDVKIFYIKGFDQRLIDKYLHKRFPGEGRKILTAKEIIASLGTDAQVTPLILRLACELASEPTKALPHHQKSMYLKLNEPLDKIVYRLMDREIGKQSLGINTCDQYFTILSDVIFQNGGQVSSAELFDLIAIAAAGNGAAITEETAKNYHTSTLLARQGDRFKIKYDTIEYLIKARYLTYLINTRDKESDNNIRRELAQNCYRGGALVKEICKYKNPGSKYEQALLSELSETDRAPTNVTNRKLASALLYIYFDGSNLNRAENSERILQLLDRQHGQELKNIAIYGEFYPLDFSFFTIRDGHFDDYTALSKSAIPEGEVIFKSCHFHNIEKKHFGKNIISSANFDSDCVLCQGLLDAIEISAGDKEKRTDHVISDLKKVFRVGFAGGSFVWKSDSVYKQKCGTLKLKINLISLLDLLIAEGFLVKEPSKTSSDDGYRLHPRHMQGVKDFLTQSLPNDEIESLTEKLIAV</sequence>
<accession>A0A1G7H8S7</accession>
<reference evidence="2 3" key="1">
    <citation type="submission" date="2016-10" db="EMBL/GenBank/DDBJ databases">
        <authorList>
            <person name="de Groot N.N."/>
        </authorList>
    </citation>
    <scope>NUCLEOTIDE SEQUENCE [LARGE SCALE GENOMIC DNA]</scope>
    <source>
        <strain evidence="2 3">LMG 25475</strain>
    </source>
</reference>
<evidence type="ECO:0000259" key="1">
    <source>
        <dbReference type="Pfam" id="PF05729"/>
    </source>
</evidence>
<name>A0A1G7H8S7_9GAMM</name>